<accession>A0A2T5Q109</accession>
<feature type="domain" description="Transposase IS204/IS1001/IS1096/IS1165 zinc-finger" evidence="2">
    <location>
        <begin position="50"/>
        <end position="93"/>
    </location>
</feature>
<feature type="non-terminal residue" evidence="3">
    <location>
        <position position="232"/>
    </location>
</feature>
<evidence type="ECO:0000313" key="4">
    <source>
        <dbReference type="Proteomes" id="UP000244083"/>
    </source>
</evidence>
<comment type="caution">
    <text evidence="3">The sequence shown here is derived from an EMBL/GenBank/DDBJ whole genome shotgun (WGS) entry which is preliminary data.</text>
</comment>
<dbReference type="Pfam" id="PF01610">
    <property type="entry name" value="DDE_Tnp_ISL3"/>
    <property type="match status" value="1"/>
</dbReference>
<proteinExistence type="predicted"/>
<dbReference type="InterPro" id="IPR002560">
    <property type="entry name" value="Transposase_DDE"/>
</dbReference>
<dbReference type="InterPro" id="IPR029261">
    <property type="entry name" value="Transposase_Znf"/>
</dbReference>
<dbReference type="Pfam" id="PF14690">
    <property type="entry name" value="Zn_ribbon_ISL3"/>
    <property type="match status" value="1"/>
</dbReference>
<feature type="domain" description="Transposase IS204/IS1001/IS1096/IS1165 DDE" evidence="1">
    <location>
        <begin position="163"/>
        <end position="230"/>
    </location>
</feature>
<evidence type="ECO:0000313" key="3">
    <source>
        <dbReference type="EMBL" id="PTV00170.1"/>
    </source>
</evidence>
<dbReference type="Proteomes" id="UP000244083">
    <property type="component" value="Unassembled WGS sequence"/>
</dbReference>
<evidence type="ECO:0000259" key="1">
    <source>
        <dbReference type="Pfam" id="PF01610"/>
    </source>
</evidence>
<reference evidence="4" key="1">
    <citation type="submission" date="2018-04" db="EMBL/GenBank/DDBJ databases">
        <title>Draft Genome Sequences of 10 Lactobacillus Species from 22 Commercial Probiotic Products.</title>
        <authorList>
            <person name="Gangiredla J."/>
            <person name="Barnaba T.J."/>
            <person name="Mammel M.K."/>
            <person name="Lacher D.W."/>
            <person name="Elkins C.A."/>
            <person name="Lampel K.A."/>
            <person name="Whitehouse C.A."/>
            <person name="Tartera C."/>
        </authorList>
    </citation>
    <scope>NUCLEOTIDE SEQUENCE [LARGE SCALE GENOMIC DNA]</scope>
    <source>
        <strain evidence="4">DS12_10</strain>
    </source>
</reference>
<dbReference type="PANTHER" id="PTHR33498:SF1">
    <property type="entry name" value="TRANSPOSASE FOR INSERTION SEQUENCE ELEMENT IS1557"/>
    <property type="match status" value="1"/>
</dbReference>
<dbReference type="AlphaFoldDB" id="A0A2T5Q109"/>
<evidence type="ECO:0000259" key="2">
    <source>
        <dbReference type="Pfam" id="PF14690"/>
    </source>
</evidence>
<sequence>MSHNDSILNILGIKDKNIKIISVEEAEHNDDSVKEYITLITATLSYPINRCRNCGFPTVNKDGFRKTHVRLASLNGRRYELELRKQRYKCKSCHTTFGAITNLTKENQTLSNDLKNQIMLLARKGLSGQLIAEMCHCSPSSVRRTILERMEPHYRVAKLPKHLCFDEFRSTKSVMSFICCDAETHQIVTKLQDRLSPTIIDYFESRYSKAERECVQSVVIDLNAQYQSFIYR</sequence>
<protein>
    <submittedName>
        <fullName evidence="3">ISL3 family transposase</fullName>
    </submittedName>
</protein>
<organism evidence="3 4">
    <name type="scientific">Limosilactobacillus reuteri</name>
    <name type="common">Lactobacillus reuteri</name>
    <dbReference type="NCBI Taxonomy" id="1598"/>
    <lineage>
        <taxon>Bacteria</taxon>
        <taxon>Bacillati</taxon>
        <taxon>Bacillota</taxon>
        <taxon>Bacilli</taxon>
        <taxon>Lactobacillales</taxon>
        <taxon>Lactobacillaceae</taxon>
        <taxon>Limosilactobacillus</taxon>
    </lineage>
</organism>
<dbReference type="PANTHER" id="PTHR33498">
    <property type="entry name" value="TRANSPOSASE FOR INSERTION SEQUENCE ELEMENT IS1557"/>
    <property type="match status" value="1"/>
</dbReference>
<dbReference type="RefSeq" id="WP_133174351.1">
    <property type="nucleotide sequence ID" value="NZ_QAZN01000052.1"/>
</dbReference>
<gene>
    <name evidence="3" type="ORF">DB325_10520</name>
</gene>
<name>A0A2T5Q109_LIMRT</name>
<dbReference type="InterPro" id="IPR047951">
    <property type="entry name" value="Transpos_ISL3"/>
</dbReference>
<dbReference type="EMBL" id="QAZN01000052">
    <property type="protein sequence ID" value="PTV00170.1"/>
    <property type="molecule type" value="Genomic_DNA"/>
</dbReference>